<evidence type="ECO:0000313" key="2">
    <source>
        <dbReference type="Proteomes" id="UP000254601"/>
    </source>
</evidence>
<dbReference type="Proteomes" id="UP000254601">
    <property type="component" value="Unassembled WGS sequence"/>
</dbReference>
<accession>A0A380MYT3</accession>
<name>A0A380MYT3_9GAMM</name>
<sequence>MILYSFICFGLGWVLDDCTIYAKIDNKEIIVNRSGQPLYCLSYGSDTVLGIVSPKLFADFAVATNLYITTTALNRETMIKAASIVQSAFHKTKTNIPSQGGTKQIHYYRLTNSEQAKAKLSLYLIPIKNLPNNLREKIDDIGVSDVLAKT</sequence>
<reference evidence="1 2" key="1">
    <citation type="submission" date="2018-06" db="EMBL/GenBank/DDBJ databases">
        <authorList>
            <consortium name="Pathogen Informatics"/>
            <person name="Doyle S."/>
        </authorList>
    </citation>
    <scope>NUCLEOTIDE SEQUENCE [LARGE SCALE GENOMIC DNA]</scope>
    <source>
        <strain evidence="1 2">NCTC13337</strain>
    </source>
</reference>
<organism evidence="1 2">
    <name type="scientific">Suttonella ornithocola</name>
    <dbReference type="NCBI Taxonomy" id="279832"/>
    <lineage>
        <taxon>Bacteria</taxon>
        <taxon>Pseudomonadati</taxon>
        <taxon>Pseudomonadota</taxon>
        <taxon>Gammaproteobacteria</taxon>
        <taxon>Cardiobacteriales</taxon>
        <taxon>Cardiobacteriaceae</taxon>
        <taxon>Suttonella</taxon>
    </lineage>
</organism>
<evidence type="ECO:0000313" key="1">
    <source>
        <dbReference type="EMBL" id="SUO96617.1"/>
    </source>
</evidence>
<proteinExistence type="predicted"/>
<dbReference type="EMBL" id="UHIC01000001">
    <property type="protein sequence ID" value="SUO96617.1"/>
    <property type="molecule type" value="Genomic_DNA"/>
</dbReference>
<gene>
    <name evidence="1" type="ORF">NCTC13337_01937</name>
</gene>
<dbReference type="AlphaFoldDB" id="A0A380MYT3"/>
<keyword evidence="2" id="KW-1185">Reference proteome</keyword>
<protein>
    <submittedName>
        <fullName evidence="1">Uncharacterized protein</fullName>
    </submittedName>
</protein>